<dbReference type="NCBIfam" id="TIGR02532">
    <property type="entry name" value="IV_pilin_GFxxxE"/>
    <property type="match status" value="1"/>
</dbReference>
<evidence type="ECO:0000256" key="1">
    <source>
        <dbReference type="SAM" id="Phobius"/>
    </source>
</evidence>
<sequence length="164" mass="18471">MRYKPQRAQHHGFSLLELLLVLSILGVMVSLVAPNMSGWAQQDKAKTEALALQQALQTLIDQSWLAGRNSFIELRQGQLRLWQLQGQQWQEAGVLYEQQAGLEYQLSTVSEQVRNAQESLNLAGSMAWVALANGEYVPLRWHIKSNRRSYTLSGDGINGLQIKP</sequence>
<dbReference type="SUPFAM" id="SSF54523">
    <property type="entry name" value="Pili subunits"/>
    <property type="match status" value="1"/>
</dbReference>
<dbReference type="Pfam" id="PF07963">
    <property type="entry name" value="N_methyl"/>
    <property type="match status" value="1"/>
</dbReference>
<reference evidence="2 3" key="1">
    <citation type="submission" date="2016-06" db="EMBL/GenBank/DDBJ databases">
        <authorList>
            <person name="Kjaerup R.B."/>
            <person name="Dalgaard T.S."/>
            <person name="Juul-Madsen H.R."/>
        </authorList>
    </citation>
    <scope>NUCLEOTIDE SEQUENCE [LARGE SCALE GENOMIC DNA]</scope>
    <source>
        <strain evidence="2 3">CECT 5080</strain>
    </source>
</reference>
<dbReference type="EMBL" id="FLOC01000012">
    <property type="protein sequence ID" value="SBS32431.1"/>
    <property type="molecule type" value="Genomic_DNA"/>
</dbReference>
<keyword evidence="1" id="KW-1133">Transmembrane helix</keyword>
<accession>A0A1A8TGU5</accession>
<protein>
    <submittedName>
        <fullName evidence="2">Type II secretion system protein G</fullName>
    </submittedName>
</protein>
<dbReference type="STRING" id="295068.MAQ5080_02262"/>
<name>A0A1A8TGU5_9GAMM</name>
<evidence type="ECO:0000313" key="2">
    <source>
        <dbReference type="EMBL" id="SBS32431.1"/>
    </source>
</evidence>
<evidence type="ECO:0000313" key="3">
    <source>
        <dbReference type="Proteomes" id="UP000092627"/>
    </source>
</evidence>
<dbReference type="RefSeq" id="WP_067209907.1">
    <property type="nucleotide sequence ID" value="NZ_FLOC01000012.1"/>
</dbReference>
<dbReference type="PROSITE" id="PS00409">
    <property type="entry name" value="PROKAR_NTER_METHYL"/>
    <property type="match status" value="1"/>
</dbReference>
<keyword evidence="3" id="KW-1185">Reference proteome</keyword>
<feature type="transmembrane region" description="Helical" evidence="1">
    <location>
        <begin position="12"/>
        <end position="33"/>
    </location>
</feature>
<dbReference type="InterPro" id="IPR045584">
    <property type="entry name" value="Pilin-like"/>
</dbReference>
<keyword evidence="1" id="KW-0472">Membrane</keyword>
<organism evidence="2 3">
    <name type="scientific">Marinomonas aquimarina</name>
    <dbReference type="NCBI Taxonomy" id="295068"/>
    <lineage>
        <taxon>Bacteria</taxon>
        <taxon>Pseudomonadati</taxon>
        <taxon>Pseudomonadota</taxon>
        <taxon>Gammaproteobacteria</taxon>
        <taxon>Oceanospirillales</taxon>
        <taxon>Oceanospirillaceae</taxon>
        <taxon>Marinomonas</taxon>
    </lineage>
</organism>
<proteinExistence type="predicted"/>
<gene>
    <name evidence="2" type="primary">epsG</name>
    <name evidence="2" type="ORF">MAQ5080_02262</name>
</gene>
<dbReference type="InterPro" id="IPR012902">
    <property type="entry name" value="N_methyl_site"/>
</dbReference>
<dbReference type="Gene3D" id="3.30.700.10">
    <property type="entry name" value="Glycoprotein, Type 4 Pilin"/>
    <property type="match status" value="1"/>
</dbReference>
<keyword evidence="1" id="KW-0812">Transmembrane</keyword>
<dbReference type="AlphaFoldDB" id="A0A1A8TGU5"/>
<dbReference type="Proteomes" id="UP000092627">
    <property type="component" value="Unassembled WGS sequence"/>
</dbReference>